<proteinExistence type="predicted"/>
<organism evidence="1 2">
    <name type="scientific">Ensete ventricosum</name>
    <name type="common">Abyssinian banana</name>
    <name type="synonym">Musa ensete</name>
    <dbReference type="NCBI Taxonomy" id="4639"/>
    <lineage>
        <taxon>Eukaryota</taxon>
        <taxon>Viridiplantae</taxon>
        <taxon>Streptophyta</taxon>
        <taxon>Embryophyta</taxon>
        <taxon>Tracheophyta</taxon>
        <taxon>Spermatophyta</taxon>
        <taxon>Magnoliopsida</taxon>
        <taxon>Liliopsida</taxon>
        <taxon>Zingiberales</taxon>
        <taxon>Musaceae</taxon>
        <taxon>Ensete</taxon>
    </lineage>
</organism>
<evidence type="ECO:0000313" key="2">
    <source>
        <dbReference type="Proteomes" id="UP000287651"/>
    </source>
</evidence>
<gene>
    <name evidence="1" type="ORF">B296_00036859</name>
</gene>
<dbReference type="EMBL" id="AMZH03010155">
    <property type="protein sequence ID" value="RRT55294.1"/>
    <property type="molecule type" value="Genomic_DNA"/>
</dbReference>
<accession>A0A426YUA0</accession>
<dbReference type="AlphaFoldDB" id="A0A426YUA0"/>
<dbReference type="Proteomes" id="UP000287651">
    <property type="component" value="Unassembled WGS sequence"/>
</dbReference>
<name>A0A426YUA0_ENSVE</name>
<protein>
    <submittedName>
        <fullName evidence="1">Uncharacterized protein</fullName>
    </submittedName>
</protein>
<reference evidence="1 2" key="1">
    <citation type="journal article" date="2014" name="Agronomy (Basel)">
        <title>A Draft Genome Sequence for Ensete ventricosum, the Drought-Tolerant Tree Against Hunger.</title>
        <authorList>
            <person name="Harrison J."/>
            <person name="Moore K.A."/>
            <person name="Paszkiewicz K."/>
            <person name="Jones T."/>
            <person name="Grant M."/>
            <person name="Ambacheew D."/>
            <person name="Muzemil S."/>
            <person name="Studholme D.J."/>
        </authorList>
    </citation>
    <scope>NUCLEOTIDE SEQUENCE [LARGE SCALE GENOMIC DNA]</scope>
</reference>
<comment type="caution">
    <text evidence="1">The sequence shown here is derived from an EMBL/GenBank/DDBJ whole genome shotgun (WGS) entry which is preliminary data.</text>
</comment>
<sequence length="78" mass="8790">MFLLPARVILRPRVMDSTGEEQRNSRDFLSLFFFSLFFFLPPSAVTARNWPPAIEIDHYLSISSGNGAETAPIDGTTR</sequence>
<evidence type="ECO:0000313" key="1">
    <source>
        <dbReference type="EMBL" id="RRT55294.1"/>
    </source>
</evidence>